<proteinExistence type="inferred from homology"/>
<dbReference type="AlphaFoldDB" id="A0A9Q0M923"/>
<feature type="signal peptide" evidence="2">
    <location>
        <begin position="1"/>
        <end position="21"/>
    </location>
</feature>
<dbReference type="Pfam" id="PF13472">
    <property type="entry name" value="Lipase_GDSL_2"/>
    <property type="match status" value="1"/>
</dbReference>
<dbReference type="Proteomes" id="UP001142055">
    <property type="component" value="Chromosome 2"/>
</dbReference>
<organism evidence="4 5">
    <name type="scientific">Blomia tropicalis</name>
    <name type="common">Mite</name>
    <dbReference type="NCBI Taxonomy" id="40697"/>
    <lineage>
        <taxon>Eukaryota</taxon>
        <taxon>Metazoa</taxon>
        <taxon>Ecdysozoa</taxon>
        <taxon>Arthropoda</taxon>
        <taxon>Chelicerata</taxon>
        <taxon>Arachnida</taxon>
        <taxon>Acari</taxon>
        <taxon>Acariformes</taxon>
        <taxon>Sarcoptiformes</taxon>
        <taxon>Astigmata</taxon>
        <taxon>Glycyphagoidea</taxon>
        <taxon>Echimyopodidae</taxon>
        <taxon>Blomia</taxon>
    </lineage>
</organism>
<evidence type="ECO:0000256" key="2">
    <source>
        <dbReference type="SAM" id="SignalP"/>
    </source>
</evidence>
<feature type="domain" description="SGNH hydrolase-type esterase" evidence="3">
    <location>
        <begin position="73"/>
        <end position="216"/>
    </location>
</feature>
<comment type="similarity">
    <text evidence="1">Belongs to the 'GDSL' lipolytic enzyme family. Platelet-activating factor acetylhydrolase IB beta/gamma subunits subfamily.</text>
</comment>
<dbReference type="InterPro" id="IPR013830">
    <property type="entry name" value="SGNH_hydro"/>
</dbReference>
<protein>
    <recommendedName>
        <fullName evidence="3">SGNH hydrolase-type esterase domain-containing protein</fullName>
    </recommendedName>
</protein>
<evidence type="ECO:0000259" key="3">
    <source>
        <dbReference type="Pfam" id="PF13472"/>
    </source>
</evidence>
<comment type="caution">
    <text evidence="4">The sequence shown here is derived from an EMBL/GenBank/DDBJ whole genome shotgun (WGS) entry which is preliminary data.</text>
</comment>
<evidence type="ECO:0000313" key="4">
    <source>
        <dbReference type="EMBL" id="KAJ6221144.1"/>
    </source>
</evidence>
<accession>A0A9Q0M923</accession>
<dbReference type="EMBL" id="JAPWDV010000002">
    <property type="protein sequence ID" value="KAJ6221144.1"/>
    <property type="molecule type" value="Genomic_DNA"/>
</dbReference>
<dbReference type="OrthoDB" id="505607at2759"/>
<dbReference type="InterPro" id="IPR036514">
    <property type="entry name" value="SGNH_hydro_sf"/>
</dbReference>
<evidence type="ECO:0000256" key="1">
    <source>
        <dbReference type="ARBA" id="ARBA00038184"/>
    </source>
</evidence>
<evidence type="ECO:0000313" key="5">
    <source>
        <dbReference type="Proteomes" id="UP001142055"/>
    </source>
</evidence>
<keyword evidence="2" id="KW-0732">Signal</keyword>
<name>A0A9Q0M923_BLOTA</name>
<gene>
    <name evidence="4" type="ORF">RDWZM_006956</name>
</gene>
<dbReference type="OMA" id="SITQNWE"/>
<keyword evidence="5" id="KW-1185">Reference proteome</keyword>
<reference evidence="4" key="1">
    <citation type="submission" date="2022-12" db="EMBL/GenBank/DDBJ databases">
        <title>Genome assemblies of Blomia tropicalis.</title>
        <authorList>
            <person name="Cui Y."/>
        </authorList>
    </citation>
    <scope>NUCLEOTIDE SEQUENCE</scope>
    <source>
        <tissue evidence="4">Adult mites</tissue>
    </source>
</reference>
<dbReference type="SUPFAM" id="SSF52266">
    <property type="entry name" value="SGNH hydrolase"/>
    <property type="match status" value="1"/>
</dbReference>
<sequence>MNNCFCVTFSVILLAIVSIHAKPWIAEPRTDARFQHLHKHYLNETAMNKDHEKAIFIGASTVEKWNLNGKAIWNKHYAPRRAYNYGINGDRTEHVLWRIENGEFNGLKAKLVVLLVGYNNLSHKDHPEDVAKGIHEIIKAIKSKIAHVKVLLANILPSGHHNSAIHATNKLLPKEADNKTVFHLDMTKHYESSPGHINTTLFIEDKLHMTEAGYKVWYKAMEPLFAKLIA</sequence>
<dbReference type="Gene3D" id="3.40.50.1110">
    <property type="entry name" value="SGNH hydrolase"/>
    <property type="match status" value="1"/>
</dbReference>
<dbReference type="PANTHER" id="PTHR11852">
    <property type="entry name" value="PLATELET-ACTIVATING FACTOR ACETYLHYDROLASE"/>
    <property type="match status" value="1"/>
</dbReference>
<dbReference type="PANTHER" id="PTHR11852:SF0">
    <property type="entry name" value="PLATELET-ACTIVATING FACTOR ACETYLHYDROLASE IB SUBUNIT BETA HOMOLOG"/>
    <property type="match status" value="1"/>
</dbReference>
<feature type="chain" id="PRO_5040125084" description="SGNH hydrolase-type esterase domain-containing protein" evidence="2">
    <location>
        <begin position="22"/>
        <end position="230"/>
    </location>
</feature>